<evidence type="ECO:0000256" key="2">
    <source>
        <dbReference type="SAM" id="SignalP"/>
    </source>
</evidence>
<protein>
    <recommendedName>
        <fullName evidence="5">DUF2169 domain-containing protein</fullName>
    </recommendedName>
</protein>
<accession>A0A512AGJ0</accession>
<comment type="caution">
    <text evidence="3">The sequence shown here is derived from an EMBL/GenBank/DDBJ whole genome shotgun (WGS) entry which is preliminary data.</text>
</comment>
<evidence type="ECO:0000313" key="3">
    <source>
        <dbReference type="EMBL" id="GEN98821.1"/>
    </source>
</evidence>
<reference evidence="3 4" key="1">
    <citation type="submission" date="2019-07" db="EMBL/GenBank/DDBJ databases">
        <title>Whole genome shotgun sequence of Novosphingobium sediminis NBRC 106119.</title>
        <authorList>
            <person name="Hosoyama A."/>
            <person name="Uohara A."/>
            <person name="Ohji S."/>
            <person name="Ichikawa N."/>
        </authorList>
    </citation>
    <scope>NUCLEOTIDE SEQUENCE [LARGE SCALE GENOMIC DNA]</scope>
    <source>
        <strain evidence="3 4">NBRC 106119</strain>
    </source>
</reference>
<gene>
    <name evidence="3" type="ORF">NSE01_06540</name>
</gene>
<feature type="region of interest" description="Disordered" evidence="1">
    <location>
        <begin position="368"/>
        <end position="405"/>
    </location>
</feature>
<sequence length="427" mass="44657">MRLMMAAGAASVVLVGLGVAQTAAPIARYEMRAGTTSGLMGGMAGMKGGGMGAAMSMAFGGGNRNAPQHELWLDLGSSRTPAGGPPKADHFMPAGAKLGLSVPLKTPVKVPSGPEEPAEKRDFKRPKGRILIFWGCGEHAPAGQPVVIDFAKIAAGQMPPGLWSSNVPMERRVSYASSKTYGAWPNDESKVAIRTDSSLIGAHKVAGNYSPDMNFTLTKDFMGALRTSTFAQPSGATLLRWNPLPDATGYHASLIGGKMDKGSEMTDMVWWSSSLTREFGGGLSDWLSPATVAKLVASKTVLAPATTTCMVPAEVKAAAPQFQMVTLYAYGPEESFVYPPRPANPKTPWKPEWTADIRHRSMTGFLLGMPGMDEAASSNGRNQGQQSQQEQQCQSKPKKRGLGGLGGLIGGALGGAVNSAGGNGDGC</sequence>
<dbReference type="Proteomes" id="UP000321464">
    <property type="component" value="Unassembled WGS sequence"/>
</dbReference>
<keyword evidence="2" id="KW-0732">Signal</keyword>
<feature type="signal peptide" evidence="2">
    <location>
        <begin position="1"/>
        <end position="20"/>
    </location>
</feature>
<name>A0A512AGJ0_9SPHN</name>
<organism evidence="3 4">
    <name type="scientific">Novosphingobium sediminis</name>
    <dbReference type="NCBI Taxonomy" id="707214"/>
    <lineage>
        <taxon>Bacteria</taxon>
        <taxon>Pseudomonadati</taxon>
        <taxon>Pseudomonadota</taxon>
        <taxon>Alphaproteobacteria</taxon>
        <taxon>Sphingomonadales</taxon>
        <taxon>Sphingomonadaceae</taxon>
        <taxon>Novosphingobium</taxon>
    </lineage>
</organism>
<feature type="chain" id="PRO_5022034128" description="DUF2169 domain-containing protein" evidence="2">
    <location>
        <begin position="21"/>
        <end position="427"/>
    </location>
</feature>
<proteinExistence type="predicted"/>
<keyword evidence="4" id="KW-1185">Reference proteome</keyword>
<feature type="compositionally biased region" description="Low complexity" evidence="1">
    <location>
        <begin position="377"/>
        <end position="395"/>
    </location>
</feature>
<evidence type="ECO:0008006" key="5">
    <source>
        <dbReference type="Google" id="ProtNLM"/>
    </source>
</evidence>
<dbReference type="EMBL" id="BJYR01000005">
    <property type="protein sequence ID" value="GEN98821.1"/>
    <property type="molecule type" value="Genomic_DNA"/>
</dbReference>
<evidence type="ECO:0000256" key="1">
    <source>
        <dbReference type="SAM" id="MobiDB-lite"/>
    </source>
</evidence>
<dbReference type="AlphaFoldDB" id="A0A512AGJ0"/>
<evidence type="ECO:0000313" key="4">
    <source>
        <dbReference type="Proteomes" id="UP000321464"/>
    </source>
</evidence>